<comment type="caution">
    <text evidence="2">The sequence shown here is derived from an EMBL/GenBank/DDBJ whole genome shotgun (WGS) entry which is preliminary data.</text>
</comment>
<feature type="domain" description="YbaK/aminoacyl-tRNA synthetase-associated" evidence="1">
    <location>
        <begin position="25"/>
        <end position="144"/>
    </location>
</feature>
<keyword evidence="3" id="KW-1185">Reference proteome</keyword>
<protein>
    <submittedName>
        <fullName evidence="2">Prolyl-tRNA editing enzyme YbaK/EbsC (Cys-tRNA(Pro) deacylase)</fullName>
    </submittedName>
</protein>
<dbReference type="EMBL" id="JACHMH010000001">
    <property type="protein sequence ID" value="MBB4679937.1"/>
    <property type="molecule type" value="Genomic_DNA"/>
</dbReference>
<dbReference type="CDD" id="cd04333">
    <property type="entry name" value="ProX_deacylase"/>
    <property type="match status" value="1"/>
</dbReference>
<dbReference type="PANTHER" id="PTHR30411">
    <property type="entry name" value="CYTOPLASMIC PROTEIN"/>
    <property type="match status" value="1"/>
</dbReference>
<name>A0A7W7CFC4_9PSEU</name>
<dbReference type="Pfam" id="PF04073">
    <property type="entry name" value="tRNA_edit"/>
    <property type="match status" value="1"/>
</dbReference>
<organism evidence="2 3">
    <name type="scientific">Crossiella cryophila</name>
    <dbReference type="NCBI Taxonomy" id="43355"/>
    <lineage>
        <taxon>Bacteria</taxon>
        <taxon>Bacillati</taxon>
        <taxon>Actinomycetota</taxon>
        <taxon>Actinomycetes</taxon>
        <taxon>Pseudonocardiales</taxon>
        <taxon>Pseudonocardiaceae</taxon>
        <taxon>Crossiella</taxon>
    </lineage>
</organism>
<gene>
    <name evidence="2" type="ORF">HNR67_006055</name>
</gene>
<accession>A0A7W7CFC4</accession>
<dbReference type="PANTHER" id="PTHR30411:SF1">
    <property type="entry name" value="CYTOPLASMIC PROTEIN"/>
    <property type="match status" value="1"/>
</dbReference>
<evidence type="ECO:0000259" key="1">
    <source>
        <dbReference type="Pfam" id="PF04073"/>
    </source>
</evidence>
<dbReference type="Gene3D" id="3.90.960.10">
    <property type="entry name" value="YbaK/aminoacyl-tRNA synthetase-associated domain"/>
    <property type="match status" value="1"/>
</dbReference>
<dbReference type="InterPro" id="IPR007214">
    <property type="entry name" value="YbaK/aa-tRNA-synth-assoc-dom"/>
</dbReference>
<evidence type="ECO:0000313" key="2">
    <source>
        <dbReference type="EMBL" id="MBB4679937.1"/>
    </source>
</evidence>
<dbReference type="GO" id="GO:0002161">
    <property type="term" value="F:aminoacyl-tRNA deacylase activity"/>
    <property type="evidence" value="ECO:0007669"/>
    <property type="project" value="InterPro"/>
</dbReference>
<dbReference type="RefSeq" id="WP_185005625.1">
    <property type="nucleotide sequence ID" value="NZ_BAAAUI010000017.1"/>
</dbReference>
<reference evidence="2 3" key="1">
    <citation type="submission" date="2020-08" db="EMBL/GenBank/DDBJ databases">
        <title>Sequencing the genomes of 1000 actinobacteria strains.</title>
        <authorList>
            <person name="Klenk H.-P."/>
        </authorList>
    </citation>
    <scope>NUCLEOTIDE SEQUENCE [LARGE SCALE GENOMIC DNA]</scope>
    <source>
        <strain evidence="2 3">DSM 44230</strain>
    </source>
</reference>
<sequence>MHEAVRRVESVLSGLPRAARIRTLTEDVPTAAAAAELVGCPVGAVANSLVFLGDHGPVLIVSSGAHRVDLRKAAAGFGVAKLRRADPEVVLAATGQPVGGVAPIGHPAPLPTLIDLTLADHPELWAGGGARHTLFATTFAELVELTGGTPADIRKQ</sequence>
<proteinExistence type="predicted"/>
<evidence type="ECO:0000313" key="3">
    <source>
        <dbReference type="Proteomes" id="UP000533598"/>
    </source>
</evidence>
<dbReference type="SUPFAM" id="SSF55826">
    <property type="entry name" value="YbaK/ProRS associated domain"/>
    <property type="match status" value="1"/>
</dbReference>
<dbReference type="Proteomes" id="UP000533598">
    <property type="component" value="Unassembled WGS sequence"/>
</dbReference>
<dbReference type="InterPro" id="IPR036754">
    <property type="entry name" value="YbaK/aa-tRNA-synt-asso_dom_sf"/>
</dbReference>
<dbReference type="AlphaFoldDB" id="A0A7W7CFC4"/>